<dbReference type="Pfam" id="PF02893">
    <property type="entry name" value="GRAM"/>
    <property type="match status" value="1"/>
</dbReference>
<dbReference type="InterPro" id="IPR004182">
    <property type="entry name" value="GRAM"/>
</dbReference>
<dbReference type="SUPFAM" id="SSF47923">
    <property type="entry name" value="Ypt/Rab-GAP domain of gyp1p"/>
    <property type="match status" value="2"/>
</dbReference>
<name>A0A2V1AQF8_9ASCO</name>
<dbReference type="InterPro" id="IPR011992">
    <property type="entry name" value="EF-hand-dom_pair"/>
</dbReference>
<feature type="coiled-coil region" evidence="2">
    <location>
        <begin position="1755"/>
        <end position="1782"/>
    </location>
</feature>
<dbReference type="FunFam" id="1.10.8.270:FF:000015">
    <property type="entry name" value="GTPase activating protein (Gyp2)"/>
    <property type="match status" value="1"/>
</dbReference>
<dbReference type="SMART" id="SM00568">
    <property type="entry name" value="GRAM"/>
    <property type="match status" value="1"/>
</dbReference>
<accession>A0A2V1AQF8</accession>
<keyword evidence="6" id="KW-1185">Reference proteome</keyword>
<dbReference type="STRING" id="45357.A0A2V1AQF8"/>
<feature type="domain" description="Rab-GAP TBC" evidence="4">
    <location>
        <begin position="2926"/>
        <end position="3114"/>
    </location>
</feature>
<dbReference type="PANTHER" id="PTHR15678">
    <property type="entry name" value="ANTIGEN MLAA-22-RELATED"/>
    <property type="match status" value="1"/>
</dbReference>
<feature type="compositionally biased region" description="Basic and acidic residues" evidence="3">
    <location>
        <begin position="3566"/>
        <end position="3575"/>
    </location>
</feature>
<feature type="region of interest" description="Disordered" evidence="3">
    <location>
        <begin position="1828"/>
        <end position="1878"/>
    </location>
</feature>
<dbReference type="InterPro" id="IPR019449">
    <property type="entry name" value="FMP27_WPPW_RBG"/>
</dbReference>
<evidence type="ECO:0000313" key="5">
    <source>
        <dbReference type="EMBL" id="PVH19201.1"/>
    </source>
</evidence>
<dbReference type="VEuPathDB" id="FungiDB:CXQ85_001502"/>
<protein>
    <recommendedName>
        <fullName evidence="4">Rab-GAP TBC domain-containing protein</fullName>
    </recommendedName>
</protein>
<keyword evidence="1" id="KW-0343">GTPase activation</keyword>
<dbReference type="InterPro" id="IPR035969">
    <property type="entry name" value="Rab-GAP_TBC_sf"/>
</dbReference>
<keyword evidence="2" id="KW-0175">Coiled coil</keyword>
<gene>
    <name evidence="5" type="ORF">CXQ85_001502</name>
</gene>
<dbReference type="PANTHER" id="PTHR15678:SF6">
    <property type="entry name" value="BRIDGE-LIKE LIPID TRANSFER PROTEIN FAMILY MEMBER 2"/>
    <property type="match status" value="1"/>
</dbReference>
<organism evidence="5 6">
    <name type="scientific">Candidozyma haemuli</name>
    <dbReference type="NCBI Taxonomy" id="45357"/>
    <lineage>
        <taxon>Eukaryota</taxon>
        <taxon>Fungi</taxon>
        <taxon>Dikarya</taxon>
        <taxon>Ascomycota</taxon>
        <taxon>Saccharomycotina</taxon>
        <taxon>Pichiomycetes</taxon>
        <taxon>Metschnikowiaceae</taxon>
        <taxon>Candidozyma</taxon>
    </lineage>
</organism>
<dbReference type="SMART" id="SM01215">
    <property type="entry name" value="Fmp27_SW"/>
    <property type="match status" value="1"/>
</dbReference>
<dbReference type="FunFam" id="1.10.472.80:FF:000021">
    <property type="entry name" value="GTPase activating protein (Gyp2)"/>
    <property type="match status" value="1"/>
</dbReference>
<evidence type="ECO:0000313" key="6">
    <source>
        <dbReference type="Proteomes" id="UP000244309"/>
    </source>
</evidence>
<dbReference type="InterPro" id="IPR019415">
    <property type="entry name" value="FMP27_SW_RBG"/>
</dbReference>
<dbReference type="Pfam" id="PF10344">
    <property type="entry name" value="Hobbit"/>
    <property type="match status" value="1"/>
</dbReference>
<dbReference type="InterPro" id="IPR019441">
    <property type="entry name" value="FMP27/BLTP2/Hobbit_GFWDK_RBG"/>
</dbReference>
<dbReference type="RefSeq" id="XP_025340141.1">
    <property type="nucleotide sequence ID" value="XM_025485210.1"/>
</dbReference>
<feature type="compositionally biased region" description="Acidic residues" evidence="3">
    <location>
        <begin position="1828"/>
        <end position="1874"/>
    </location>
</feature>
<proteinExistence type="predicted"/>
<dbReference type="GeneID" id="37006833"/>
<dbReference type="SUPFAM" id="SSF47473">
    <property type="entry name" value="EF-hand"/>
    <property type="match status" value="1"/>
</dbReference>
<evidence type="ECO:0000256" key="2">
    <source>
        <dbReference type="SAM" id="Coils"/>
    </source>
</evidence>
<feature type="region of interest" description="Disordered" evidence="3">
    <location>
        <begin position="3485"/>
        <end position="3526"/>
    </location>
</feature>
<dbReference type="OrthoDB" id="1562405at2759"/>
<dbReference type="Gene3D" id="1.10.472.80">
    <property type="entry name" value="Ypt/Rab-GAP domain of gyp1p, domain 3"/>
    <property type="match status" value="1"/>
</dbReference>
<dbReference type="SMART" id="SM01216">
    <property type="entry name" value="Fmp27_WPPW"/>
    <property type="match status" value="1"/>
</dbReference>
<dbReference type="SMART" id="SM00164">
    <property type="entry name" value="TBC"/>
    <property type="match status" value="1"/>
</dbReference>
<dbReference type="InterPro" id="IPR000195">
    <property type="entry name" value="Rab-GAP-TBC_dom"/>
</dbReference>
<dbReference type="Gene3D" id="1.10.238.10">
    <property type="entry name" value="EF-hand"/>
    <property type="match status" value="1"/>
</dbReference>
<comment type="caution">
    <text evidence="5">The sequence shown here is derived from an EMBL/GenBank/DDBJ whole genome shotgun (WGS) entry which is preliminary data.</text>
</comment>
<dbReference type="EMBL" id="PKFO01000001">
    <property type="protein sequence ID" value="PVH19201.1"/>
    <property type="molecule type" value="Genomic_DNA"/>
</dbReference>
<dbReference type="GO" id="GO:0005096">
    <property type="term" value="F:GTPase activator activity"/>
    <property type="evidence" value="ECO:0007669"/>
    <property type="project" value="UniProtKB-KW"/>
</dbReference>
<feature type="region of interest" description="Disordered" evidence="3">
    <location>
        <begin position="2413"/>
        <end position="2550"/>
    </location>
</feature>
<dbReference type="SMART" id="SM01214">
    <property type="entry name" value="Fmp27_GFWDK"/>
    <property type="match status" value="1"/>
</dbReference>
<evidence type="ECO:0000256" key="1">
    <source>
        <dbReference type="ARBA" id="ARBA00022468"/>
    </source>
</evidence>
<dbReference type="InterPro" id="IPR045167">
    <property type="entry name" value="Hobbit"/>
</dbReference>
<evidence type="ECO:0000256" key="3">
    <source>
        <dbReference type="SAM" id="MobiDB-lite"/>
    </source>
</evidence>
<reference evidence="5 6" key="1">
    <citation type="submission" date="2017-12" db="EMBL/GenBank/DDBJ databases">
        <title>Genome Sequence of a Multidrug-Resistant Candida haemulonii Isolate from a Patient with Chronic Leg Ulcers in Israel.</title>
        <authorList>
            <person name="Chow N.A."/>
            <person name="Gade L."/>
            <person name="Batra D."/>
            <person name="Rowe L.A."/>
            <person name="Ben-Ami R."/>
            <person name="Loparev V.N."/>
            <person name="Litvintseva A.P."/>
        </authorList>
    </citation>
    <scope>NUCLEOTIDE SEQUENCE [LARGE SCALE GENOMIC DNA]</scope>
    <source>
        <strain evidence="5 6">B11899</strain>
    </source>
</reference>
<feature type="compositionally biased region" description="Low complexity" evidence="3">
    <location>
        <begin position="2459"/>
        <end position="2470"/>
    </location>
</feature>
<dbReference type="Proteomes" id="UP000244309">
    <property type="component" value="Unassembled WGS sequence"/>
</dbReference>
<feature type="compositionally biased region" description="Low complexity" evidence="3">
    <location>
        <begin position="3502"/>
        <end position="3511"/>
    </location>
</feature>
<feature type="compositionally biased region" description="Low complexity" evidence="3">
    <location>
        <begin position="2486"/>
        <end position="2531"/>
    </location>
</feature>
<dbReference type="PROSITE" id="PS50086">
    <property type="entry name" value="TBC_RABGAP"/>
    <property type="match status" value="1"/>
</dbReference>
<feature type="compositionally biased region" description="Basic and acidic residues" evidence="3">
    <location>
        <begin position="2413"/>
        <end position="2449"/>
    </location>
</feature>
<evidence type="ECO:0000259" key="4">
    <source>
        <dbReference type="PROSITE" id="PS50086"/>
    </source>
</evidence>
<dbReference type="Gene3D" id="1.10.8.270">
    <property type="entry name" value="putative rabgap domain of human tbc1 domain family member 14 like domains"/>
    <property type="match status" value="1"/>
</dbReference>
<feature type="region of interest" description="Disordered" evidence="3">
    <location>
        <begin position="3566"/>
        <end position="3585"/>
    </location>
</feature>
<sequence>MLVYLGLAVVAAMAGLLILLNLIPHVTVRSYGWLSLRGISIEVNNTTVHVEKVSLWLNIWRSQLEPYRMIHVGLFNVSVHQREDPNGEDQDKDSSPPSIPENLVFRIPSWAYNWLLKSQWMNQFDIHVFRCSLHHDAVSADLSAHFDYIRVHNRYDDKTSDYRFSLSIMDGYLLNSRSKLSPNENSIKIFKNVVVAVGSSFIFSCCSKERGKMIVELSDFFLSVSISNPYVTPITGLTPAKPKKQPKQTYDTSDSIPMLNQFVKAFAIASSVELRVENLKAEYENITVDVSSMLVSLRREKSYKLNTMAEASTYVNSLRLYSSETKCVDIPSLTYLFECDMSDLFRAYEEGNTANFHVDINTSLDLTHPSFDIYFDQIEDLMAMLKSSSSKSKHTAEQEQKPFLAVPLSKYLRKMRKTSVKLGISDTRVSLHLPAMNSTEFVRSSVNNVTATANISYFLTKYSSKELGKILMLNLRPEDPPSSLKAFAKLKNLVVDIEENQLIATKLNVMAAYCLNTHRVKIKVFSKRLVTRSVNDMIFYVVRRLRDSHIKHYNDMLQDMMESETTTDPDASEHECEDEPEVEYVDFVDLLPECITSASFRATELHGTIICKDGLPSHKVEGDEPDQELDMADFRRGVSVVITGYYLDFDRSDQDFYSGAKKTEVFVLSEYAAKVLHTNISDEQNDSGNEVEFSDLSSIESFGDDRLGGEDFSPKQRQVLDIKNIKVRTEPETTDKLILTIPEADGKADMFLIWCIFYAKSLLKQFQPTVKVEYTKDDLRRLKGTQKRIKLDVHVESAAIKVSLPNDTDTLLEIETLAVTDASNSPSFDLKNLRLYVVHPATEAWSRLVSIHRTQSSLGELLQETCSVKSASIKIYVPFRYLLYKVIDNVITMVKATKQIKFNFDKLSNGDHDFERIMPEAKPAILFPKIRWYADKFNLSLEEDIFETELGLIYQLGRVERVLREKKWLKFEEEAKKIREKVHSSSVELDEDAVLDKSRFIRDSKGNKHPPRHFKSHFASTLRHGFKHSDKNSRTNSDYSKTETADNSESGDTEFSKEEAEAQIEEARQKVMEEISASWITNFNRIKRAKYAKARRIKTKVAGYDRINPMMGKKYNIQKSAPGSPIMSVAFTNFDLTLNKADIDDVDEFLRVYGKGQPKLDYSILVPLYIRLKAASFHVSLKDYPLPMINFPPSEKPGATIMDLSGNLVINEKLVHRKEEMRHIYVPFTAATLKEKSVENFYSVHVPRTLTPVKAMFDISCSVDTERACIINWSKSYSAAISSAAGALDNFTKPQIDDSPIGFWDKLALIMHGKLRFDIPNELCLQIKSSSDPYGVIGKSAGYMWSWKHGVELMFNYTGDQKEFIILDSYDFVFGVPDCSYAHGLAWGSGDEMEEQNEDLDDNTTFQKKVMKFSSDEKVRWTLGVLFERNEDPKCREVSADHKRTDEFRPHYDVFVTSPDFDWHPDSYEGFRSDYLHLALGVKSVSKKGNSHNTAYLTPVAFAYFFYWFSSMSDVVSMPVRQGKLFNQTAPETSVKMSLHLVTFKYQLILEPLTVSHMYTTYENSEDGPRVVVTGLKGKSDKCHIDLHSRKEVVRYVNEKLGIDKKVHTMKLHLGEVTVTNADIRAIKATFKDPSVRGHIIAYYTNQLEEPLDVEKYHEELAKRMRTLRSSSWTRTIQCDPEDFGWLDQDDFVELESREELSPDPTIVVVPFFHTPRFTYFREFTLEREPHKYPFGHEPSHTCYIGGESPDKVQADLLKQRASVLKNEIKGHQEELKKMQKAGETNPVDRERLEKEIAEGEHRMVVVHDIFQDCADSAGDDLFDQEKEELGEEAEEKEEDRNEENEEAEDDVEEFPGKEEEEERNGEAEPEDFFVDPSEMLRRKSNTQSLYSGFKSMDQAQEITAEDSELSQFHNRFLFHNVRLKWNNKVRNLVTGYMFLIGARRTETLMMSKKAVDLIENIAEQNREKDNESKKSVNPEDEAFKSTFQNSGDVIQDFEEYLNELSSDQHEMEYKFLIKFIRPQIQLESEIDPNSSMAVTSQDIEMRILSENIAGTDDVMKDSNSDEVNAVESRHGVLFRDMQAFVFHKDNFTEEYDSPYGDLSKKKAWPPWVDYEACMNSTWLKDDLVVERTSMALIVKKPNFLSMEYNTNLHADELTVHLAKVVVNATSEQYSSVYYILLNLLLDSKSAKEQLHQRLDQIIELSGLEETDGLADRVKLLQNNIHVCQTILLSLTDHKLSKEEVKGKAHVEMEMDKMFVQLAIITHSLRSASSQNKGNGGVGKYWNIYADQVIWHLFEKPNKPLVDFALAPSKFQRVDMVDGSNTNRVEISMMQGFNLRQNAFYPDMMSPLVDHPSYKKNSPVIEMTWKMLSRVGGIRIMKNARLKCQSASVQLDFDTAQLLLDYLFPSDQKHAEHGKPGTSNGKEEQNSDESTREGSDDVSEDKAESEVESDDEESSSSGKSRSMSSSINPFRKMIARRTGNGTPTSSTPSSPKSPKSSKSPTRSSMEDTSSVDSSSRLSSSDLPSLNSDTRRALGMKKKTDQKDETADDLSIIMQRSSKFFVIDEIELEPIKLRISFKAPKHLNIIDVHKLLLSIPKLHYEYKTWSGEDFVLQLKKEVIRIILSHTGKIIGNKFKHRDRKVNRRPLKQIRDFTKYVSIEELQEEEGENGLTEQPSIRSNSTTRLSAIMAFFEALKDKAVNTFNQVLDRAPANGLSKDEAFCREHNLPDGEVVLDESAVEISCKPENSREAYNVSYPQGRIYLTQHYLVFRDVFDRRNCSFVIHLSTVKKVERLPTSSYGFALSLATHSRINIKIYLVGLRSESERFSSQLKMSLKKNLPNVKKLPPFIQTCYSEYLLAKNKVSNEKVEHMPPGGLGVKFKFPGDARANRDKTKMKLWFDLFRVDGRNLSLIKTPMFYKLVRVGLPNRLRGEIWELCCGSIYLRLEHTDEYEKLLKDNEGKKSVAIEEIQKDLNRSLPEYAAYQDKEGIDRLRRVLTAYSWKNPDIGYCQAMNIVVAALLIYMSEEQAFWCLNVLIDRVVPGYYSRTMYGTLLDQRVFESLVENSMPVLWNHISKYDIQLSVISLPWFLSLYLTSMPLVFAFRILDVFFLQGPKTLFQVALAILKLNGEELLKAEDDGTFVSILKEYFLTLDQSAHPTSTNPKFNQVTKFQELMVTAFKEFSVINEEVIERHRAKHRNTIFSSITTFVKRTELRNLPKTSNLTQSDISLLYDRFYSIVTSTITVGTGSSEMHFDAFKIFMQQICDWVESEPTEDAAKQEAFLKRLFIKWDSKCEGSLSLADLVVGLNKLLEPDLLTSISNFFSLYSDEDKVDREGILTISEDLLYITSPWKKGLLLDSLTETAIENAIADELYKKQKEMGNPNGEAFEYAQPVEDEELLIEELKIDTTITSNAALNPNTPVYLNLPTFRMVVLADETYELFFSDTFRGSFHIDKPLDSKANTMRNLRDMFDGILADGREVAKKVRRRMDSAATPPHHSDASSLKSGKSSKVQEEEEERDDDFGVIDIDEHDKNLVLGAEAQVMVGSVNNTREEEDRIASLKKAEAAENRKKQNNDGNLIEFET</sequence>
<feature type="compositionally biased region" description="Acidic residues" evidence="3">
    <location>
        <begin position="3515"/>
        <end position="3526"/>
    </location>
</feature>
<feature type="region of interest" description="Disordered" evidence="3">
    <location>
        <begin position="1025"/>
        <end position="1059"/>
    </location>
</feature>
<dbReference type="Pfam" id="PF00566">
    <property type="entry name" value="RabGAP-TBC"/>
    <property type="match status" value="1"/>
</dbReference>